<organism evidence="1 2">
    <name type="scientific">Mesotoga infera</name>
    <dbReference type="NCBI Taxonomy" id="1236046"/>
    <lineage>
        <taxon>Bacteria</taxon>
        <taxon>Thermotogati</taxon>
        <taxon>Thermotogota</taxon>
        <taxon>Thermotogae</taxon>
        <taxon>Kosmotogales</taxon>
        <taxon>Kosmotogaceae</taxon>
        <taxon>Mesotoga</taxon>
    </lineage>
</organism>
<dbReference type="PANTHER" id="PTHR30348:SF13">
    <property type="entry name" value="UPF0759 PROTEIN YUNF"/>
    <property type="match status" value="1"/>
</dbReference>
<dbReference type="InterPro" id="IPR036520">
    <property type="entry name" value="UPF0759_sf"/>
</dbReference>
<dbReference type="PANTHER" id="PTHR30348">
    <property type="entry name" value="UNCHARACTERIZED PROTEIN YECE"/>
    <property type="match status" value="1"/>
</dbReference>
<protein>
    <recommendedName>
        <fullName evidence="3">DUF72 domain-containing protein</fullName>
    </recommendedName>
</protein>
<dbReference type="RefSeq" id="WP_169698144.1">
    <property type="nucleotide sequence ID" value="NZ_LS974202.1"/>
</dbReference>
<accession>A0A7Z7LDJ6</accession>
<dbReference type="Proteomes" id="UP000250796">
    <property type="component" value="Chromosome MESINF"/>
</dbReference>
<dbReference type="Gene3D" id="3.20.20.410">
    <property type="entry name" value="Protein of unknown function UPF0759"/>
    <property type="match status" value="1"/>
</dbReference>
<keyword evidence="2" id="KW-1185">Reference proteome</keyword>
<dbReference type="SUPFAM" id="SSF117396">
    <property type="entry name" value="TM1631-like"/>
    <property type="match status" value="1"/>
</dbReference>
<dbReference type="InterPro" id="IPR002763">
    <property type="entry name" value="DUF72"/>
</dbReference>
<name>A0A7Z7LDJ6_9BACT</name>
<dbReference type="KEGG" id="minf:MESINF_0246"/>
<dbReference type="Pfam" id="PF01904">
    <property type="entry name" value="DUF72"/>
    <property type="match status" value="1"/>
</dbReference>
<evidence type="ECO:0000313" key="2">
    <source>
        <dbReference type="Proteomes" id="UP000250796"/>
    </source>
</evidence>
<proteinExistence type="predicted"/>
<dbReference type="EMBL" id="LS974202">
    <property type="protein sequence ID" value="SSC11695.1"/>
    <property type="molecule type" value="Genomic_DNA"/>
</dbReference>
<gene>
    <name evidence="1" type="ORF">MESINF_0246</name>
</gene>
<evidence type="ECO:0000313" key="1">
    <source>
        <dbReference type="EMBL" id="SSC11695.1"/>
    </source>
</evidence>
<sequence>MIHIGTSGYSFPDWVGTAYPKGLVPSQMLRYYHNVWKFNAVELNFTYYRMPSYKTIAGMLRQIAGEMVFSVKAPGKITHEFWKAPSADLMELAVGFLDVLTPMREEGRLGPILFQFPWSFKRNEENIAYLERLSKVFDAGENRLVVEFRHDSWAVEESFELLEKIDIVPAVVDEPSIAGLFPYLPRQGRNVAYFRFHGRNPGWFESEGSERYNYNYSEDDLRSFALDVLEFHGHGLEVFVFFNNCHLGRAVHNALRFRDMIGGA</sequence>
<dbReference type="AlphaFoldDB" id="A0A7Z7LDJ6"/>
<evidence type="ECO:0008006" key="3">
    <source>
        <dbReference type="Google" id="ProtNLM"/>
    </source>
</evidence>
<reference evidence="1 2" key="1">
    <citation type="submission" date="2017-01" db="EMBL/GenBank/DDBJ databases">
        <authorList>
            <person name="Erauso G."/>
        </authorList>
    </citation>
    <scope>NUCLEOTIDE SEQUENCE [LARGE SCALE GENOMIC DNA]</scope>
    <source>
        <strain evidence="1">MESINF1</strain>
    </source>
</reference>